<dbReference type="InterPro" id="IPR006059">
    <property type="entry name" value="SBP"/>
</dbReference>
<keyword evidence="1" id="KW-0732">Signal</keyword>
<dbReference type="PANTHER" id="PTHR43649">
    <property type="entry name" value="ARABINOSE-BINDING PROTEIN-RELATED"/>
    <property type="match status" value="1"/>
</dbReference>
<gene>
    <name evidence="2" type="ORF">OE104_11545</name>
</gene>
<name>A0A9E8LT90_9BACI</name>
<dbReference type="EMBL" id="CP106878">
    <property type="protein sequence ID" value="WAA09203.1"/>
    <property type="molecule type" value="Genomic_DNA"/>
</dbReference>
<sequence>MKKLLWLGLFVIVLLLTACSSNEETDGDGKVTLDFWVFGSAGYENLAEQYMKENPDVKINVNFTEMNDLHNNLFTSISAGSGAPDLTMIEISQIAKFLEASDKFYNLYDYGASEVKDLYLDWKWKLAESVDGKFLLGLPTDIGPTAMFYRVDVFEEAGLPTDPEEVAELISTWEDYYEVAKIIKEKTGKLMSDSPELVFNSLRDQAPEQYFNENDELIIETSPYVKEAYDFATKMIQEGYVGQNSLWTPEWGNAMAEGSYATLLAPSWMVANIKGNAPDAVGKWAVTNMPEGAGNWGGSYIAIPKESKYPEEAYAFVKWLVSPENQYVSFINNGLFPSAPEVYEKEDFVNFSDEYFGGQNTAEVFAKAAESVKPIYMGKNYAIVNTELVNALINVATNGSDPQKEWDEAVERIKSQLERQ</sequence>
<dbReference type="AlphaFoldDB" id="A0A9E8LT90"/>
<organism evidence="2 3">
    <name type="scientific">Fervidibacillus albus</name>
    <dbReference type="NCBI Taxonomy" id="2980026"/>
    <lineage>
        <taxon>Bacteria</taxon>
        <taxon>Bacillati</taxon>
        <taxon>Bacillota</taxon>
        <taxon>Bacilli</taxon>
        <taxon>Bacillales</taxon>
        <taxon>Bacillaceae</taxon>
        <taxon>Fervidibacillus</taxon>
    </lineage>
</organism>
<keyword evidence="3" id="KW-1185">Reference proteome</keyword>
<dbReference type="RefSeq" id="WP_275416985.1">
    <property type="nucleotide sequence ID" value="NZ_CP106878.1"/>
</dbReference>
<protein>
    <submittedName>
        <fullName evidence="2">Extracellular solute-binding protein</fullName>
    </submittedName>
</protein>
<accession>A0A9E8LT90</accession>
<dbReference type="SUPFAM" id="SSF53850">
    <property type="entry name" value="Periplasmic binding protein-like II"/>
    <property type="match status" value="1"/>
</dbReference>
<evidence type="ECO:0000313" key="2">
    <source>
        <dbReference type="EMBL" id="WAA09203.1"/>
    </source>
</evidence>
<evidence type="ECO:0000256" key="1">
    <source>
        <dbReference type="SAM" id="SignalP"/>
    </source>
</evidence>
<dbReference type="Pfam" id="PF01547">
    <property type="entry name" value="SBP_bac_1"/>
    <property type="match status" value="1"/>
</dbReference>
<reference evidence="2" key="1">
    <citation type="submission" date="2022-09" db="EMBL/GenBank/DDBJ databases">
        <title>Complete Genomes of Fervidibacillus albus and Fervidibacillus halotolerans isolated from tidal flat sediments.</title>
        <authorList>
            <person name="Kwon K.K."/>
            <person name="Yang S.-H."/>
            <person name="Park M.J."/>
            <person name="Oh H.-M."/>
        </authorList>
    </citation>
    <scope>NUCLEOTIDE SEQUENCE</scope>
    <source>
        <strain evidence="2">MEBiC13591</strain>
    </source>
</reference>
<dbReference type="PROSITE" id="PS51257">
    <property type="entry name" value="PROKAR_LIPOPROTEIN"/>
    <property type="match status" value="1"/>
</dbReference>
<evidence type="ECO:0000313" key="3">
    <source>
        <dbReference type="Proteomes" id="UP001164718"/>
    </source>
</evidence>
<dbReference type="Proteomes" id="UP001164718">
    <property type="component" value="Chromosome"/>
</dbReference>
<dbReference type="Gene3D" id="3.40.190.10">
    <property type="entry name" value="Periplasmic binding protein-like II"/>
    <property type="match status" value="1"/>
</dbReference>
<feature type="chain" id="PRO_5039287487" evidence="1">
    <location>
        <begin position="24"/>
        <end position="420"/>
    </location>
</feature>
<dbReference type="InterPro" id="IPR050490">
    <property type="entry name" value="Bact_solute-bd_prot1"/>
</dbReference>
<dbReference type="PANTHER" id="PTHR43649:SF32">
    <property type="entry name" value="SUGAR BINDING SECRETED PROTEIN"/>
    <property type="match status" value="1"/>
</dbReference>
<proteinExistence type="predicted"/>
<feature type="signal peptide" evidence="1">
    <location>
        <begin position="1"/>
        <end position="23"/>
    </location>
</feature>
<dbReference type="KEGG" id="faf:OE104_11545"/>